<gene>
    <name evidence="4" type="ORF">AArcSl_1021</name>
</gene>
<dbReference type="GeneID" id="37877366"/>
<keyword evidence="2 4" id="KW-0808">Transferase</keyword>
<dbReference type="PANTHER" id="PTHR13069:SF21">
    <property type="entry name" value="ALKYLATED DNA REPAIR PROTEIN ALKB HOMOLOG 8"/>
    <property type="match status" value="1"/>
</dbReference>
<dbReference type="GO" id="GO:0032259">
    <property type="term" value="P:methylation"/>
    <property type="evidence" value="ECO:0007669"/>
    <property type="project" value="UniProtKB-KW"/>
</dbReference>
<dbReference type="PANTHER" id="PTHR13069">
    <property type="entry name" value="ALKYLATED DNA REPAIR PROTEIN ALKB HOMOLOG 8"/>
    <property type="match status" value="1"/>
</dbReference>
<dbReference type="Proteomes" id="UP000263012">
    <property type="component" value="Chromosome"/>
</dbReference>
<evidence type="ECO:0000313" key="5">
    <source>
        <dbReference type="Proteomes" id="UP000263012"/>
    </source>
</evidence>
<dbReference type="OrthoDB" id="18536at2157"/>
<accession>A0A343THT7</accession>
<dbReference type="RefSeq" id="WP_119815968.1">
    <property type="nucleotide sequence ID" value="NZ_CP025066.1"/>
</dbReference>
<dbReference type="SUPFAM" id="SSF53335">
    <property type="entry name" value="S-adenosyl-L-methionine-dependent methyltransferases"/>
    <property type="match status" value="1"/>
</dbReference>
<dbReference type="GO" id="GO:0008757">
    <property type="term" value="F:S-adenosylmethionine-dependent methyltransferase activity"/>
    <property type="evidence" value="ECO:0007669"/>
    <property type="project" value="InterPro"/>
</dbReference>
<dbReference type="GO" id="GO:0006400">
    <property type="term" value="P:tRNA modification"/>
    <property type="evidence" value="ECO:0007669"/>
    <property type="project" value="UniProtKB-ARBA"/>
</dbReference>
<dbReference type="CDD" id="cd02440">
    <property type="entry name" value="AdoMet_MTases"/>
    <property type="match status" value="1"/>
</dbReference>
<evidence type="ECO:0000259" key="3">
    <source>
        <dbReference type="Pfam" id="PF08241"/>
    </source>
</evidence>
<dbReference type="KEGG" id="hdf:AArcSl_1021"/>
<name>A0A343THT7_9EURY</name>
<evidence type="ECO:0000313" key="4">
    <source>
        <dbReference type="EMBL" id="AUX08659.1"/>
    </source>
</evidence>
<dbReference type="InterPro" id="IPR029063">
    <property type="entry name" value="SAM-dependent_MTases_sf"/>
</dbReference>
<dbReference type="Pfam" id="PF08241">
    <property type="entry name" value="Methyltransf_11"/>
    <property type="match status" value="1"/>
</dbReference>
<dbReference type="AlphaFoldDB" id="A0A343THT7"/>
<proteinExistence type="predicted"/>
<dbReference type="GO" id="GO:0008175">
    <property type="term" value="F:tRNA methyltransferase activity"/>
    <property type="evidence" value="ECO:0007669"/>
    <property type="project" value="UniProtKB-ARBA"/>
</dbReference>
<reference evidence="5" key="1">
    <citation type="submission" date="2017-11" db="EMBL/GenBank/DDBJ databases">
        <title>Phenotypic and genomic properties of facultatively anaerobic sulfur-reducing natronoarchaea from hypersaline soda lakes.</title>
        <authorList>
            <person name="Sorokin D.Y."/>
            <person name="Kublanov I.V."/>
            <person name="Roman P."/>
            <person name="Sinninghe Damste J.S."/>
            <person name="Golyshin P.N."/>
            <person name="Rojo D."/>
            <person name="Ciordia S."/>
            <person name="Mena M.D.C."/>
            <person name="Ferrer M."/>
            <person name="Messina E."/>
            <person name="Smedile F."/>
            <person name="La Spada G."/>
            <person name="La Cono V."/>
            <person name="Yakimov M.M."/>
        </authorList>
    </citation>
    <scope>NUCLEOTIDE SEQUENCE [LARGE SCALE GENOMIC DNA]</scope>
    <source>
        <strain evidence="5">AArc-Sl</strain>
    </source>
</reference>
<keyword evidence="5" id="KW-1185">Reference proteome</keyword>
<organism evidence="4 5">
    <name type="scientific">Halalkaliarchaeum desulfuricum</name>
    <dbReference type="NCBI Taxonomy" id="2055893"/>
    <lineage>
        <taxon>Archaea</taxon>
        <taxon>Methanobacteriati</taxon>
        <taxon>Methanobacteriota</taxon>
        <taxon>Stenosarchaea group</taxon>
        <taxon>Halobacteria</taxon>
        <taxon>Halobacteriales</taxon>
        <taxon>Haloferacaceae</taxon>
        <taxon>Halalkaliarchaeum</taxon>
    </lineage>
</organism>
<evidence type="ECO:0000256" key="2">
    <source>
        <dbReference type="ARBA" id="ARBA00022679"/>
    </source>
</evidence>
<dbReference type="Gene3D" id="3.40.50.150">
    <property type="entry name" value="Vaccinia Virus protein VP39"/>
    <property type="match status" value="1"/>
</dbReference>
<sequence>MSDHSLRETYDRIAAHFSSTREYPWPEVTEFLVEHGTEIDDGEESARDDGDRIGLDVGCGNGRHTEPLVEYVDLAVGIDVSRGLLAEANSRSSERGFDGDSTFLQGDAGALPIADGTVDVGVYVATLHHLSPRERRIRSLEEFARVLSGNGIGLVSAWSTAHDRFDRESGFDTTVDWTLPGGETVPRFYHIYDPDEFRADLEASPLRVESFELSSGNCYGVVRPE</sequence>
<dbReference type="InterPro" id="IPR013216">
    <property type="entry name" value="Methyltransf_11"/>
</dbReference>
<dbReference type="EMBL" id="CP025066">
    <property type="protein sequence ID" value="AUX08659.1"/>
    <property type="molecule type" value="Genomic_DNA"/>
</dbReference>
<evidence type="ECO:0000256" key="1">
    <source>
        <dbReference type="ARBA" id="ARBA00022603"/>
    </source>
</evidence>
<dbReference type="InterPro" id="IPR051422">
    <property type="entry name" value="AlkB_tRNA_MeTrf/Diox"/>
</dbReference>
<protein>
    <submittedName>
        <fullName evidence="4">SAM-dependent methyltransferase</fullName>
    </submittedName>
</protein>
<feature type="domain" description="Methyltransferase type 11" evidence="3">
    <location>
        <begin position="55"/>
        <end position="152"/>
    </location>
</feature>
<keyword evidence="1 4" id="KW-0489">Methyltransferase</keyword>